<gene>
    <name evidence="2" type="ORF">JOF56_007721</name>
</gene>
<comment type="caution">
    <text evidence="2">The sequence shown here is derived from an EMBL/GenBank/DDBJ whole genome shotgun (WGS) entry which is preliminary data.</text>
</comment>
<dbReference type="SUPFAM" id="SSF47413">
    <property type="entry name" value="lambda repressor-like DNA-binding domains"/>
    <property type="match status" value="1"/>
</dbReference>
<name>A0ABS4TSE9_9PSEU</name>
<dbReference type="Pfam" id="PF01381">
    <property type="entry name" value="HTH_3"/>
    <property type="match status" value="1"/>
</dbReference>
<dbReference type="PROSITE" id="PS50943">
    <property type="entry name" value="HTH_CROC1"/>
    <property type="match status" value="1"/>
</dbReference>
<evidence type="ECO:0000313" key="3">
    <source>
        <dbReference type="Proteomes" id="UP001519332"/>
    </source>
</evidence>
<sequence>MEDTDDLSPGSLVRRWRLGKRLRQIREEVGRTMDEAAAYIGVRRPTISRIETGRQAILPKNVKFLCQFYDVGPSDTGLMMRQAEESNERGWWMAYSGTMPDWFENYVGYEADAKAIWTYSSELVPGLLQTQSYLQGLNESLKTKAGALERVLAFRLDRQKRLAARGTDYRVVLNEAVVRRPVGDMREQLRHLLLMADREYISLQILTFESGPHRSMIGPFNMLTLPEEEKPNFVYLEQRDGAVYLERQSDLGKYTATFEALAEQALPVDETRDFLATLVK</sequence>
<proteinExistence type="predicted"/>
<evidence type="ECO:0000313" key="2">
    <source>
        <dbReference type="EMBL" id="MBP2327336.1"/>
    </source>
</evidence>
<dbReference type="Pfam" id="PF19054">
    <property type="entry name" value="DUF5753"/>
    <property type="match status" value="1"/>
</dbReference>
<accession>A0ABS4TSE9</accession>
<dbReference type="InterPro" id="IPR043917">
    <property type="entry name" value="DUF5753"/>
</dbReference>
<dbReference type="EMBL" id="JAGINW010000001">
    <property type="protein sequence ID" value="MBP2327336.1"/>
    <property type="molecule type" value="Genomic_DNA"/>
</dbReference>
<dbReference type="Proteomes" id="UP001519332">
    <property type="component" value="Unassembled WGS sequence"/>
</dbReference>
<keyword evidence="3" id="KW-1185">Reference proteome</keyword>
<feature type="domain" description="HTH cro/C1-type" evidence="1">
    <location>
        <begin position="22"/>
        <end position="78"/>
    </location>
</feature>
<dbReference type="CDD" id="cd00093">
    <property type="entry name" value="HTH_XRE"/>
    <property type="match status" value="1"/>
</dbReference>
<dbReference type="RefSeq" id="WP_209644302.1">
    <property type="nucleotide sequence ID" value="NZ_JAGINW010000001.1"/>
</dbReference>
<dbReference type="Gene3D" id="1.10.260.40">
    <property type="entry name" value="lambda repressor-like DNA-binding domains"/>
    <property type="match status" value="1"/>
</dbReference>
<evidence type="ECO:0000259" key="1">
    <source>
        <dbReference type="PROSITE" id="PS50943"/>
    </source>
</evidence>
<reference evidence="2 3" key="1">
    <citation type="submission" date="2021-03" db="EMBL/GenBank/DDBJ databases">
        <title>Sequencing the genomes of 1000 actinobacteria strains.</title>
        <authorList>
            <person name="Klenk H.-P."/>
        </authorList>
    </citation>
    <scope>NUCLEOTIDE SEQUENCE [LARGE SCALE GENOMIC DNA]</scope>
    <source>
        <strain evidence="2 3">DSM 46670</strain>
    </source>
</reference>
<organism evidence="2 3">
    <name type="scientific">Kibdelosporangium banguiense</name>
    <dbReference type="NCBI Taxonomy" id="1365924"/>
    <lineage>
        <taxon>Bacteria</taxon>
        <taxon>Bacillati</taxon>
        <taxon>Actinomycetota</taxon>
        <taxon>Actinomycetes</taxon>
        <taxon>Pseudonocardiales</taxon>
        <taxon>Pseudonocardiaceae</taxon>
        <taxon>Kibdelosporangium</taxon>
    </lineage>
</organism>
<protein>
    <submittedName>
        <fullName evidence="2">Transcriptional regulator with XRE-family HTH domain</fullName>
    </submittedName>
</protein>
<dbReference type="InterPro" id="IPR010982">
    <property type="entry name" value="Lambda_DNA-bd_dom_sf"/>
</dbReference>
<dbReference type="InterPro" id="IPR001387">
    <property type="entry name" value="Cro/C1-type_HTH"/>
</dbReference>
<dbReference type="SMART" id="SM00530">
    <property type="entry name" value="HTH_XRE"/>
    <property type="match status" value="1"/>
</dbReference>